<keyword evidence="12" id="KW-1185">Reference proteome</keyword>
<comment type="subcellular location">
    <subcellularLocation>
        <location evidence="1">Bacterial flagellum basal body</location>
    </subcellularLocation>
    <subcellularLocation>
        <location evidence="2">Cell membrane</location>
    </subcellularLocation>
</comment>
<sequence>MDATSYLRFIVALVFVLALIGVFGLLLRRFGPGAGLMARARGERRLAVVEVLPLDAKRRLVLVRRDGVEHLLLLGAATDLVVEGGLPAAAPPPQAAPPRPPAQPFREALARVRGEPVRTDGTDSATAGGDGA</sequence>
<feature type="region of interest" description="Disordered" evidence="9">
    <location>
        <begin position="87"/>
        <end position="132"/>
    </location>
</feature>
<evidence type="ECO:0000256" key="2">
    <source>
        <dbReference type="ARBA" id="ARBA00004236"/>
    </source>
</evidence>
<evidence type="ECO:0000256" key="5">
    <source>
        <dbReference type="ARBA" id="ARBA00022989"/>
    </source>
</evidence>
<evidence type="ECO:0000256" key="10">
    <source>
        <dbReference type="SAM" id="Phobius"/>
    </source>
</evidence>
<keyword evidence="5 10" id="KW-1133">Transmembrane helix</keyword>
<evidence type="ECO:0000256" key="1">
    <source>
        <dbReference type="ARBA" id="ARBA00004117"/>
    </source>
</evidence>
<keyword evidence="6 10" id="KW-0472">Membrane</keyword>
<evidence type="ECO:0000256" key="7">
    <source>
        <dbReference type="ARBA" id="ARBA00023143"/>
    </source>
</evidence>
<dbReference type="InterPro" id="IPR052205">
    <property type="entry name" value="FliO/MopB"/>
</dbReference>
<name>A0ABW2KP95_9PROT</name>
<evidence type="ECO:0000256" key="9">
    <source>
        <dbReference type="SAM" id="MobiDB-lite"/>
    </source>
</evidence>
<dbReference type="EMBL" id="JBHTCM010000004">
    <property type="protein sequence ID" value="MFC7331814.1"/>
    <property type="molecule type" value="Genomic_DNA"/>
</dbReference>
<dbReference type="InterPro" id="IPR022781">
    <property type="entry name" value="Flagellar_biosynth_FliO"/>
</dbReference>
<protein>
    <submittedName>
        <fullName evidence="11">FliO/MopB family protein</fullName>
    </submittedName>
</protein>
<keyword evidence="3" id="KW-1003">Cell membrane</keyword>
<dbReference type="Proteomes" id="UP001596456">
    <property type="component" value="Unassembled WGS sequence"/>
</dbReference>
<evidence type="ECO:0000256" key="6">
    <source>
        <dbReference type="ARBA" id="ARBA00023136"/>
    </source>
</evidence>
<evidence type="ECO:0000256" key="8">
    <source>
        <dbReference type="ARBA" id="ARBA00037937"/>
    </source>
</evidence>
<dbReference type="PANTHER" id="PTHR38766:SF1">
    <property type="entry name" value="FLAGELLAR PROTEIN FLIO"/>
    <property type="match status" value="1"/>
</dbReference>
<keyword evidence="7" id="KW-0975">Bacterial flagellum</keyword>
<dbReference type="RefSeq" id="WP_377355821.1">
    <property type="nucleotide sequence ID" value="NZ_JBHTCM010000004.1"/>
</dbReference>
<feature type="compositionally biased region" description="Basic and acidic residues" evidence="9">
    <location>
        <begin position="108"/>
        <end position="121"/>
    </location>
</feature>
<feature type="transmembrane region" description="Helical" evidence="10">
    <location>
        <begin position="6"/>
        <end position="27"/>
    </location>
</feature>
<dbReference type="PANTHER" id="PTHR38766">
    <property type="entry name" value="FLAGELLAR PROTEIN FLIO"/>
    <property type="match status" value="1"/>
</dbReference>
<accession>A0ABW2KP95</accession>
<organism evidence="11 12">
    <name type="scientific">Rhodocista pekingensis</name>
    <dbReference type="NCBI Taxonomy" id="201185"/>
    <lineage>
        <taxon>Bacteria</taxon>
        <taxon>Pseudomonadati</taxon>
        <taxon>Pseudomonadota</taxon>
        <taxon>Alphaproteobacteria</taxon>
        <taxon>Rhodospirillales</taxon>
        <taxon>Azospirillaceae</taxon>
        <taxon>Rhodocista</taxon>
    </lineage>
</organism>
<keyword evidence="4 10" id="KW-0812">Transmembrane</keyword>
<evidence type="ECO:0000313" key="12">
    <source>
        <dbReference type="Proteomes" id="UP001596456"/>
    </source>
</evidence>
<feature type="compositionally biased region" description="Low complexity" evidence="9">
    <location>
        <begin position="122"/>
        <end position="132"/>
    </location>
</feature>
<evidence type="ECO:0000256" key="3">
    <source>
        <dbReference type="ARBA" id="ARBA00022475"/>
    </source>
</evidence>
<gene>
    <name evidence="11" type="ORF">ACFQPS_01435</name>
</gene>
<evidence type="ECO:0000313" key="11">
    <source>
        <dbReference type="EMBL" id="MFC7331814.1"/>
    </source>
</evidence>
<dbReference type="Pfam" id="PF04347">
    <property type="entry name" value="FliO"/>
    <property type="match status" value="1"/>
</dbReference>
<evidence type="ECO:0000256" key="4">
    <source>
        <dbReference type="ARBA" id="ARBA00022692"/>
    </source>
</evidence>
<proteinExistence type="inferred from homology"/>
<comment type="caution">
    <text evidence="11">The sequence shown here is derived from an EMBL/GenBank/DDBJ whole genome shotgun (WGS) entry which is preliminary data.</text>
</comment>
<feature type="compositionally biased region" description="Pro residues" evidence="9">
    <location>
        <begin position="89"/>
        <end position="103"/>
    </location>
</feature>
<reference evidence="12" key="1">
    <citation type="journal article" date="2019" name="Int. J. Syst. Evol. Microbiol.">
        <title>The Global Catalogue of Microorganisms (GCM) 10K type strain sequencing project: providing services to taxonomists for standard genome sequencing and annotation.</title>
        <authorList>
            <consortium name="The Broad Institute Genomics Platform"/>
            <consortium name="The Broad Institute Genome Sequencing Center for Infectious Disease"/>
            <person name="Wu L."/>
            <person name="Ma J."/>
        </authorList>
    </citation>
    <scope>NUCLEOTIDE SEQUENCE [LARGE SCALE GENOMIC DNA]</scope>
    <source>
        <strain evidence="12">CGMCC 1.16275</strain>
    </source>
</reference>
<comment type="similarity">
    <text evidence="8">Belongs to the FliO/MopB family.</text>
</comment>